<comment type="caution">
    <text evidence="1">The sequence shown here is derived from an EMBL/GenBank/DDBJ whole genome shotgun (WGS) entry which is preliminary data.</text>
</comment>
<gene>
    <name evidence="1" type="ORF">CUNI_LOCUS13648</name>
</gene>
<evidence type="ECO:0000313" key="2">
    <source>
        <dbReference type="Proteomes" id="UP000678393"/>
    </source>
</evidence>
<organism evidence="1 2">
    <name type="scientific">Candidula unifasciata</name>
    <dbReference type="NCBI Taxonomy" id="100452"/>
    <lineage>
        <taxon>Eukaryota</taxon>
        <taxon>Metazoa</taxon>
        <taxon>Spiralia</taxon>
        <taxon>Lophotrochozoa</taxon>
        <taxon>Mollusca</taxon>
        <taxon>Gastropoda</taxon>
        <taxon>Heterobranchia</taxon>
        <taxon>Euthyneura</taxon>
        <taxon>Panpulmonata</taxon>
        <taxon>Eupulmonata</taxon>
        <taxon>Stylommatophora</taxon>
        <taxon>Helicina</taxon>
        <taxon>Helicoidea</taxon>
        <taxon>Geomitridae</taxon>
        <taxon>Candidula</taxon>
    </lineage>
</organism>
<accession>A0A8S3ZK83</accession>
<name>A0A8S3ZK83_9EUPU</name>
<dbReference type="AlphaFoldDB" id="A0A8S3ZK83"/>
<evidence type="ECO:0000313" key="1">
    <source>
        <dbReference type="EMBL" id="CAG5128090.1"/>
    </source>
</evidence>
<dbReference type="Proteomes" id="UP000678393">
    <property type="component" value="Unassembled WGS sequence"/>
</dbReference>
<feature type="non-terminal residue" evidence="1">
    <location>
        <position position="1"/>
    </location>
</feature>
<reference evidence="1" key="1">
    <citation type="submission" date="2021-04" db="EMBL/GenBank/DDBJ databases">
        <authorList>
            <consortium name="Molecular Ecology Group"/>
        </authorList>
    </citation>
    <scope>NUCLEOTIDE SEQUENCE</scope>
</reference>
<sequence>ISRLLFKHMRFRDLPETSESKYEKFDVPVFRSWSDRLSDQGMNSVHSAFYRTARNPSNTQYLKRQQQDLVNNLAALLADGRGKNSGSTLRMPSLRFG</sequence>
<keyword evidence="2" id="KW-1185">Reference proteome</keyword>
<dbReference type="OrthoDB" id="6122677at2759"/>
<proteinExistence type="predicted"/>
<protein>
    <submittedName>
        <fullName evidence="1">Uncharacterized protein</fullName>
    </submittedName>
</protein>
<dbReference type="EMBL" id="CAJHNH020002920">
    <property type="protein sequence ID" value="CAG5128090.1"/>
    <property type="molecule type" value="Genomic_DNA"/>
</dbReference>